<sequence>MGQLGTKAASTEDAPARVRAWTFAATASLGWALFTLVVLHIVSSFNPITDPISRYAFTDKGQGMLEASLLSFAVGIVAMRGALLASGLGVSRTATILVFAAAVGLVAAAMFPATFTSEIDPRSGVIHQYASLIAFLSIPGIALCLLDQLRDTDNALRDTRRTLARLVWIAIALLALFGATYLADKVTIGVPPLSTLLLLFDSLPEGLLQRFVFVADFVLLATLLSCANRAVLSRAPR</sequence>
<feature type="transmembrane region" description="Helical" evidence="1">
    <location>
        <begin position="207"/>
        <end position="227"/>
    </location>
</feature>
<dbReference type="RefSeq" id="WP_005461082.1">
    <property type="nucleotide sequence ID" value="NZ_CM001484.1"/>
</dbReference>
<reference evidence="2 3" key="1">
    <citation type="submission" date="2011-09" db="EMBL/GenBank/DDBJ databases">
        <authorList>
            <consortium name="US DOE Joint Genome Institute (JGI-PGF)"/>
            <person name="Lucas S."/>
            <person name="Han J."/>
            <person name="Lapidus A."/>
            <person name="Cheng J.-F."/>
            <person name="Goodwin L."/>
            <person name="Pitluck S."/>
            <person name="Peters L."/>
            <person name="Land M.L."/>
            <person name="Hauser L."/>
            <person name="Brambilla E."/>
            <person name="Klenk H.-P."/>
            <person name="Woyke T.J."/>
        </authorList>
    </citation>
    <scope>NUCLEOTIDE SEQUENCE [LARGE SCALE GENOMIC DNA]</scope>
    <source>
        <strain evidence="2 3">K62</strain>
    </source>
</reference>
<accession>I1CX14</accession>
<dbReference type="Pfam" id="PF06197">
    <property type="entry name" value="DUF998"/>
    <property type="match status" value="1"/>
</dbReference>
<dbReference type="AlphaFoldDB" id="I1CX14"/>
<name>I1CX14_9PSEU</name>
<dbReference type="Proteomes" id="UP000005087">
    <property type="component" value="Chromosome"/>
</dbReference>
<gene>
    <name evidence="2" type="ORF">SacglDRAFT_00282</name>
</gene>
<proteinExistence type="predicted"/>
<dbReference type="HOGENOM" id="CLU_1132965_0_0_11"/>
<dbReference type="OrthoDB" id="3614409at2"/>
<keyword evidence="1" id="KW-0812">Transmembrane</keyword>
<evidence type="ECO:0000313" key="2">
    <source>
        <dbReference type="EMBL" id="EIE97238.1"/>
    </source>
</evidence>
<evidence type="ECO:0000313" key="3">
    <source>
        <dbReference type="Proteomes" id="UP000005087"/>
    </source>
</evidence>
<feature type="transmembrane region" description="Helical" evidence="1">
    <location>
        <begin position="21"/>
        <end position="43"/>
    </location>
</feature>
<dbReference type="STRING" id="928724.SacglDRAFT_00282"/>
<evidence type="ECO:0008006" key="4">
    <source>
        <dbReference type="Google" id="ProtNLM"/>
    </source>
</evidence>
<evidence type="ECO:0000256" key="1">
    <source>
        <dbReference type="SAM" id="Phobius"/>
    </source>
</evidence>
<feature type="transmembrane region" description="Helical" evidence="1">
    <location>
        <begin position="63"/>
        <end position="83"/>
    </location>
</feature>
<feature type="transmembrane region" description="Helical" evidence="1">
    <location>
        <begin position="166"/>
        <end position="183"/>
    </location>
</feature>
<keyword evidence="3" id="KW-1185">Reference proteome</keyword>
<keyword evidence="1" id="KW-0472">Membrane</keyword>
<dbReference type="InterPro" id="IPR009339">
    <property type="entry name" value="DUF998"/>
</dbReference>
<dbReference type="eggNOG" id="ENOG5031MXK">
    <property type="taxonomic scope" value="Bacteria"/>
</dbReference>
<organism evidence="2 3">
    <name type="scientific">Saccharomonospora glauca K62</name>
    <dbReference type="NCBI Taxonomy" id="928724"/>
    <lineage>
        <taxon>Bacteria</taxon>
        <taxon>Bacillati</taxon>
        <taxon>Actinomycetota</taxon>
        <taxon>Actinomycetes</taxon>
        <taxon>Pseudonocardiales</taxon>
        <taxon>Pseudonocardiaceae</taxon>
        <taxon>Saccharomonospora</taxon>
    </lineage>
</organism>
<dbReference type="EMBL" id="CM001484">
    <property type="protein sequence ID" value="EIE97238.1"/>
    <property type="molecule type" value="Genomic_DNA"/>
</dbReference>
<feature type="transmembrane region" description="Helical" evidence="1">
    <location>
        <begin position="95"/>
        <end position="114"/>
    </location>
</feature>
<feature type="transmembrane region" description="Helical" evidence="1">
    <location>
        <begin position="126"/>
        <end position="146"/>
    </location>
</feature>
<protein>
    <recommendedName>
        <fullName evidence="4">DUF998 domain-containing protein</fullName>
    </recommendedName>
</protein>
<keyword evidence="1" id="KW-1133">Transmembrane helix</keyword>
<reference evidence="3" key="2">
    <citation type="submission" date="2012-01" db="EMBL/GenBank/DDBJ databases">
        <title>Noncontiguous Finished sequence of chromosome of Saccharomonospora glauca K62.</title>
        <authorList>
            <consortium name="US DOE Joint Genome Institute"/>
            <person name="Lucas S."/>
            <person name="Han J."/>
            <person name="Lapidus A."/>
            <person name="Cheng J.-F."/>
            <person name="Goodwin L."/>
            <person name="Pitluck S."/>
            <person name="Peters L."/>
            <person name="Mikhailova N."/>
            <person name="Held B."/>
            <person name="Detter J.C."/>
            <person name="Han C."/>
            <person name="Tapia R."/>
            <person name="Land M."/>
            <person name="Hauser L."/>
            <person name="Kyrpides N."/>
            <person name="Ivanova N."/>
            <person name="Pagani I."/>
            <person name="Brambilla E.-M."/>
            <person name="Klenk H.-P."/>
            <person name="Woyke T."/>
        </authorList>
    </citation>
    <scope>NUCLEOTIDE SEQUENCE [LARGE SCALE GENOMIC DNA]</scope>
    <source>
        <strain evidence="3">K62</strain>
    </source>
</reference>